<keyword evidence="2" id="KW-0805">Transcription regulation</keyword>
<dbReference type="PANTHER" id="PTHR43214">
    <property type="entry name" value="TWO-COMPONENT RESPONSE REGULATOR"/>
    <property type="match status" value="1"/>
</dbReference>
<dbReference type="PANTHER" id="PTHR43214:SF24">
    <property type="entry name" value="TRANSCRIPTIONAL REGULATORY PROTEIN NARL-RELATED"/>
    <property type="match status" value="1"/>
</dbReference>
<dbReference type="PROSITE" id="PS50110">
    <property type="entry name" value="RESPONSE_REGULATORY"/>
    <property type="match status" value="1"/>
</dbReference>
<evidence type="ECO:0000259" key="7">
    <source>
        <dbReference type="PROSITE" id="PS50110"/>
    </source>
</evidence>
<dbReference type="InterPro" id="IPR011006">
    <property type="entry name" value="CheY-like_superfamily"/>
</dbReference>
<feature type="modified residue" description="4-aspartylphosphate" evidence="5">
    <location>
        <position position="57"/>
    </location>
</feature>
<dbReference type="InterPro" id="IPR000792">
    <property type="entry name" value="Tscrpt_reg_LuxR_C"/>
</dbReference>
<dbReference type="SUPFAM" id="SSF52172">
    <property type="entry name" value="CheY-like"/>
    <property type="match status" value="1"/>
</dbReference>
<dbReference type="SMART" id="SM00421">
    <property type="entry name" value="HTH_LUXR"/>
    <property type="match status" value="1"/>
</dbReference>
<dbReference type="CDD" id="cd06170">
    <property type="entry name" value="LuxR_C_like"/>
    <property type="match status" value="1"/>
</dbReference>
<reference evidence="8 9" key="1">
    <citation type="submission" date="2019-06" db="EMBL/GenBank/DDBJ databases">
        <title>Whole genome shotgun sequence of Pseudonocardia hydrocarbonoxydans NBRC 14498.</title>
        <authorList>
            <person name="Hosoyama A."/>
            <person name="Uohara A."/>
            <person name="Ohji S."/>
            <person name="Ichikawa N."/>
        </authorList>
    </citation>
    <scope>NUCLEOTIDE SEQUENCE [LARGE SCALE GENOMIC DNA]</scope>
    <source>
        <strain evidence="8 9">NBRC 14498</strain>
    </source>
</reference>
<dbReference type="GO" id="GO:0000160">
    <property type="term" value="P:phosphorelay signal transduction system"/>
    <property type="evidence" value="ECO:0007669"/>
    <property type="project" value="InterPro"/>
</dbReference>
<accession>A0A4Y3WPH6</accession>
<feature type="domain" description="HTH luxR-type" evidence="6">
    <location>
        <begin position="153"/>
        <end position="218"/>
    </location>
</feature>
<dbReference type="InterPro" id="IPR001789">
    <property type="entry name" value="Sig_transdc_resp-reg_receiver"/>
</dbReference>
<organism evidence="8 9">
    <name type="scientific">Pseudonocardia hydrocarbonoxydans</name>
    <dbReference type="NCBI Taxonomy" id="76726"/>
    <lineage>
        <taxon>Bacteria</taxon>
        <taxon>Bacillati</taxon>
        <taxon>Actinomycetota</taxon>
        <taxon>Actinomycetes</taxon>
        <taxon>Pseudonocardiales</taxon>
        <taxon>Pseudonocardiaceae</taxon>
        <taxon>Pseudonocardia</taxon>
    </lineage>
</organism>
<evidence type="ECO:0000313" key="8">
    <source>
        <dbReference type="EMBL" id="GEC19286.1"/>
    </source>
</evidence>
<dbReference type="InterPro" id="IPR016032">
    <property type="entry name" value="Sig_transdc_resp-reg_C-effctor"/>
</dbReference>
<keyword evidence="4" id="KW-0804">Transcription</keyword>
<dbReference type="InterPro" id="IPR058245">
    <property type="entry name" value="NreC/VraR/RcsB-like_REC"/>
</dbReference>
<keyword evidence="9" id="KW-1185">Reference proteome</keyword>
<dbReference type="AlphaFoldDB" id="A0A4Y3WPH6"/>
<dbReference type="Pfam" id="PF00072">
    <property type="entry name" value="Response_reg"/>
    <property type="match status" value="1"/>
</dbReference>
<evidence type="ECO:0000256" key="3">
    <source>
        <dbReference type="ARBA" id="ARBA00023125"/>
    </source>
</evidence>
<protein>
    <submittedName>
        <fullName evidence="8">DNA-binding response regulator</fullName>
    </submittedName>
</protein>
<dbReference type="InterPro" id="IPR039420">
    <property type="entry name" value="WalR-like"/>
</dbReference>
<dbReference type="SMART" id="SM00448">
    <property type="entry name" value="REC"/>
    <property type="match status" value="1"/>
</dbReference>
<sequence>MGPVIRVLVVDDDPLVRSGLTLMLGGAADVEVVGEAADGSAVPTAVDALAPDVVLMDLRMPRVDGVAATRALGARTGDRPAVVVLTTFDGDDSVLAALRAGAAGYLLKHTPPAEIVDAVRRAAAGEPVLSPSVTRSVMEMAADRAPAGPDPAARARIALLSDRERDVAAAVADGLSNGEIADRLHLSVSSVKAHLSSAMTKLDLTNRTQLAILAYESGRSARPGGG</sequence>
<keyword evidence="3 8" id="KW-0238">DNA-binding</keyword>
<name>A0A4Y3WPH6_9PSEU</name>
<dbReference type="Gene3D" id="3.40.50.2300">
    <property type="match status" value="1"/>
</dbReference>
<dbReference type="Pfam" id="PF00196">
    <property type="entry name" value="GerE"/>
    <property type="match status" value="1"/>
</dbReference>
<dbReference type="GO" id="GO:0003677">
    <property type="term" value="F:DNA binding"/>
    <property type="evidence" value="ECO:0007669"/>
    <property type="project" value="UniProtKB-KW"/>
</dbReference>
<evidence type="ECO:0000256" key="2">
    <source>
        <dbReference type="ARBA" id="ARBA00023015"/>
    </source>
</evidence>
<dbReference type="GO" id="GO:0006355">
    <property type="term" value="P:regulation of DNA-templated transcription"/>
    <property type="evidence" value="ECO:0007669"/>
    <property type="project" value="InterPro"/>
</dbReference>
<dbReference type="CDD" id="cd17535">
    <property type="entry name" value="REC_NarL-like"/>
    <property type="match status" value="1"/>
</dbReference>
<gene>
    <name evidence="8" type="ORF">PHY01_15690</name>
</gene>
<dbReference type="SUPFAM" id="SSF46894">
    <property type="entry name" value="C-terminal effector domain of the bipartite response regulators"/>
    <property type="match status" value="1"/>
</dbReference>
<evidence type="ECO:0000313" key="9">
    <source>
        <dbReference type="Proteomes" id="UP000320338"/>
    </source>
</evidence>
<comment type="caution">
    <text evidence="8">The sequence shown here is derived from an EMBL/GenBank/DDBJ whole genome shotgun (WGS) entry which is preliminary data.</text>
</comment>
<dbReference type="PROSITE" id="PS50043">
    <property type="entry name" value="HTH_LUXR_2"/>
    <property type="match status" value="1"/>
</dbReference>
<keyword evidence="1 5" id="KW-0597">Phosphoprotein</keyword>
<dbReference type="PRINTS" id="PR00038">
    <property type="entry name" value="HTHLUXR"/>
</dbReference>
<evidence type="ECO:0000256" key="1">
    <source>
        <dbReference type="ARBA" id="ARBA00022553"/>
    </source>
</evidence>
<proteinExistence type="predicted"/>
<evidence type="ECO:0000259" key="6">
    <source>
        <dbReference type="PROSITE" id="PS50043"/>
    </source>
</evidence>
<evidence type="ECO:0000256" key="4">
    <source>
        <dbReference type="ARBA" id="ARBA00023163"/>
    </source>
</evidence>
<evidence type="ECO:0000256" key="5">
    <source>
        <dbReference type="PROSITE-ProRule" id="PRU00169"/>
    </source>
</evidence>
<feature type="domain" description="Response regulatory" evidence="7">
    <location>
        <begin position="6"/>
        <end position="123"/>
    </location>
</feature>
<dbReference type="Proteomes" id="UP000320338">
    <property type="component" value="Unassembled WGS sequence"/>
</dbReference>
<dbReference type="EMBL" id="BJNG01000014">
    <property type="protein sequence ID" value="GEC19286.1"/>
    <property type="molecule type" value="Genomic_DNA"/>
</dbReference>
<dbReference type="PROSITE" id="PS00622">
    <property type="entry name" value="HTH_LUXR_1"/>
    <property type="match status" value="1"/>
</dbReference>